<comment type="caution">
    <text evidence="1">The sequence shown here is derived from an EMBL/GenBank/DDBJ whole genome shotgun (WGS) entry which is preliminary data.</text>
</comment>
<evidence type="ECO:0000313" key="2">
    <source>
        <dbReference type="Proteomes" id="UP000019494"/>
    </source>
</evidence>
<evidence type="ECO:0000313" key="1">
    <source>
        <dbReference type="EMBL" id="EWT06806.1"/>
    </source>
</evidence>
<protein>
    <submittedName>
        <fullName evidence="1">Uncharacterized protein</fullName>
    </submittedName>
</protein>
<dbReference type="AlphaFoldDB" id="W9GKL7"/>
<dbReference type="EMBL" id="AWQS01000032">
    <property type="protein sequence ID" value="EWT06806.1"/>
    <property type="molecule type" value="Genomic_DNA"/>
</dbReference>
<proteinExistence type="predicted"/>
<organism evidence="1 2">
    <name type="scientific">Intrasporangium chromatireducens Q5-1</name>
    <dbReference type="NCBI Taxonomy" id="584657"/>
    <lineage>
        <taxon>Bacteria</taxon>
        <taxon>Bacillati</taxon>
        <taxon>Actinomycetota</taxon>
        <taxon>Actinomycetes</taxon>
        <taxon>Micrococcales</taxon>
        <taxon>Intrasporangiaceae</taxon>
        <taxon>Intrasporangium</taxon>
    </lineage>
</organism>
<name>W9GKL7_9MICO</name>
<gene>
    <name evidence="1" type="ORF">N864_16845</name>
</gene>
<dbReference type="Proteomes" id="UP000019494">
    <property type="component" value="Unassembled WGS sequence"/>
</dbReference>
<keyword evidence="2" id="KW-1185">Reference proteome</keyword>
<sequence length="96" mass="10598">MDLPEVWPYLSTSSRSWLMEHNGEPLPDIVIAEILSVTGGEQNAQWWTGPSVEGQTQLTDEAVDWIEASPTTMRAEPNSIRARRCGAEIAARSCTP</sequence>
<reference evidence="2" key="1">
    <citation type="submission" date="2013-08" db="EMBL/GenBank/DDBJ databases">
        <title>Intrasporangium oryzae NRRL B-24470.</title>
        <authorList>
            <person name="Liu H."/>
            <person name="Wang G."/>
        </authorList>
    </citation>
    <scope>NUCLEOTIDE SEQUENCE [LARGE SCALE GENOMIC DNA]</scope>
    <source>
        <strain evidence="2">Q5-1</strain>
    </source>
</reference>
<accession>W9GKL7</accession>